<evidence type="ECO:0000313" key="10">
    <source>
        <dbReference type="Proteomes" id="UP000190065"/>
    </source>
</evidence>
<accession>A0A1T4QH81</accession>
<keyword evidence="4" id="KW-0472">Membrane</keyword>
<evidence type="ECO:0000256" key="2">
    <source>
        <dbReference type="ARBA" id="ARBA00006275"/>
    </source>
</evidence>
<dbReference type="InterPro" id="IPR033985">
    <property type="entry name" value="SusD-like_N"/>
</dbReference>
<keyword evidence="3 6" id="KW-0732">Signal</keyword>
<name>A0A1T4QH81_9BACT</name>
<evidence type="ECO:0000256" key="4">
    <source>
        <dbReference type="ARBA" id="ARBA00023136"/>
    </source>
</evidence>
<dbReference type="Gene3D" id="1.25.40.390">
    <property type="match status" value="1"/>
</dbReference>
<dbReference type="AlphaFoldDB" id="A0A1T4QH81"/>
<dbReference type="InterPro" id="IPR011990">
    <property type="entry name" value="TPR-like_helical_dom_sf"/>
</dbReference>
<dbReference type="STRING" id="28136.SAMN02745202_01822"/>
<evidence type="ECO:0000313" key="9">
    <source>
        <dbReference type="EMBL" id="SKA03052.1"/>
    </source>
</evidence>
<gene>
    <name evidence="9" type="ORF">SAMN02745202_01822</name>
</gene>
<comment type="subcellular location">
    <subcellularLocation>
        <location evidence="1">Cell outer membrane</location>
    </subcellularLocation>
</comment>
<organism evidence="9 10">
    <name type="scientific">Segatella oulorum</name>
    <dbReference type="NCBI Taxonomy" id="28136"/>
    <lineage>
        <taxon>Bacteria</taxon>
        <taxon>Pseudomonadati</taxon>
        <taxon>Bacteroidota</taxon>
        <taxon>Bacteroidia</taxon>
        <taxon>Bacteroidales</taxon>
        <taxon>Prevotellaceae</taxon>
        <taxon>Segatella</taxon>
    </lineage>
</organism>
<evidence type="ECO:0000259" key="8">
    <source>
        <dbReference type="Pfam" id="PF14322"/>
    </source>
</evidence>
<dbReference type="SUPFAM" id="SSF48452">
    <property type="entry name" value="TPR-like"/>
    <property type="match status" value="1"/>
</dbReference>
<feature type="domain" description="SusD-like N-terminal" evidence="8">
    <location>
        <begin position="22"/>
        <end position="241"/>
    </location>
</feature>
<feature type="chain" id="PRO_5013159979" evidence="6">
    <location>
        <begin position="19"/>
        <end position="481"/>
    </location>
</feature>
<reference evidence="9 10" key="1">
    <citation type="submission" date="2017-02" db="EMBL/GenBank/DDBJ databases">
        <authorList>
            <person name="Peterson S.W."/>
        </authorList>
    </citation>
    <scope>NUCLEOTIDE SEQUENCE [LARGE SCALE GENOMIC DNA]</scope>
    <source>
        <strain evidence="9 10">ATCC 43324</strain>
    </source>
</reference>
<proteinExistence type="inferred from homology"/>
<feature type="domain" description="RagB/SusD" evidence="7">
    <location>
        <begin position="348"/>
        <end position="463"/>
    </location>
</feature>
<evidence type="ECO:0000256" key="1">
    <source>
        <dbReference type="ARBA" id="ARBA00004442"/>
    </source>
</evidence>
<dbReference type="InterPro" id="IPR012944">
    <property type="entry name" value="SusD_RagB_dom"/>
</dbReference>
<evidence type="ECO:0000256" key="6">
    <source>
        <dbReference type="SAM" id="SignalP"/>
    </source>
</evidence>
<dbReference type="EMBL" id="FUXK01000022">
    <property type="protein sequence ID" value="SKA03052.1"/>
    <property type="molecule type" value="Genomic_DNA"/>
</dbReference>
<dbReference type="Proteomes" id="UP000190065">
    <property type="component" value="Unassembled WGS sequence"/>
</dbReference>
<dbReference type="Pfam" id="PF14322">
    <property type="entry name" value="SusD-like_3"/>
    <property type="match status" value="1"/>
</dbReference>
<sequence length="481" mass="55197">MKKIYQYVCLFLSVVAFSSCNDFLDVQPKGQLEQSKMFDDMMGFEDAMFGIYAKMAAGDLYGENLSWGMIDQIGQQFGYDNPQELTYHFNHYDYRNQQARNVIDKVWAKQYEVIACINNVLVHVDQKSFAPEERKHMKGECLGLRAFLHFDVARLFCNDYTRSNATTEGLPYATTFNLKNKEKHTLFETFQLILNDLNEAETLLADDDDVSYDGTFQRDYSKGRVMLFNKYAVKATKARVYYAMGNYTEAARCAREVIAANQLFKLNSASTIDAVMRFPANKEMIFGLYNNTKGEAIRSTFLRSTGKGSYTEARRDVKDLYETSTFSALSSDLRYSTFFRENASGGTSSFSFVRLIQNDAEAKSTDALKGFVLISLPEMYYILAESVYDSNSTEAISLLNQVRKSRGLAAIASTRVDSKAKFVNEMLLERRREFPGMGQTFYALKHYNQSFTDFRNIDTYQPTNDIFNLPWSDREREYGNP</sequence>
<evidence type="ECO:0000256" key="5">
    <source>
        <dbReference type="ARBA" id="ARBA00023237"/>
    </source>
</evidence>
<evidence type="ECO:0000259" key="7">
    <source>
        <dbReference type="Pfam" id="PF07980"/>
    </source>
</evidence>
<dbReference type="GO" id="GO:0009279">
    <property type="term" value="C:cell outer membrane"/>
    <property type="evidence" value="ECO:0007669"/>
    <property type="project" value="UniProtKB-SubCell"/>
</dbReference>
<protein>
    <submittedName>
        <fullName evidence="9">SusD family protein</fullName>
    </submittedName>
</protein>
<comment type="similarity">
    <text evidence="2">Belongs to the SusD family.</text>
</comment>
<dbReference type="RefSeq" id="WP_078805742.1">
    <property type="nucleotide sequence ID" value="NZ_FUXK01000022.1"/>
</dbReference>
<evidence type="ECO:0000256" key="3">
    <source>
        <dbReference type="ARBA" id="ARBA00022729"/>
    </source>
</evidence>
<dbReference type="PROSITE" id="PS51257">
    <property type="entry name" value="PROKAR_LIPOPROTEIN"/>
    <property type="match status" value="1"/>
</dbReference>
<dbReference type="Pfam" id="PF07980">
    <property type="entry name" value="SusD_RagB"/>
    <property type="match status" value="1"/>
</dbReference>
<keyword evidence="5" id="KW-0998">Cell outer membrane</keyword>
<feature type="signal peptide" evidence="6">
    <location>
        <begin position="1"/>
        <end position="18"/>
    </location>
</feature>